<proteinExistence type="predicted"/>
<evidence type="ECO:0000259" key="3">
    <source>
        <dbReference type="PROSITE" id="PS51186"/>
    </source>
</evidence>
<keyword evidence="1 4" id="KW-0808">Transferase</keyword>
<evidence type="ECO:0000313" key="5">
    <source>
        <dbReference type="Proteomes" id="UP000215771"/>
    </source>
</evidence>
<dbReference type="PROSITE" id="PS51186">
    <property type="entry name" value="GNAT"/>
    <property type="match status" value="1"/>
</dbReference>
<dbReference type="AlphaFoldDB" id="A0A269PBQ4"/>
<organism evidence="4 5">
    <name type="scientific">Corynebacterium hadale</name>
    <dbReference type="NCBI Taxonomy" id="2026255"/>
    <lineage>
        <taxon>Bacteria</taxon>
        <taxon>Bacillati</taxon>
        <taxon>Actinomycetota</taxon>
        <taxon>Actinomycetes</taxon>
        <taxon>Mycobacteriales</taxon>
        <taxon>Corynebacteriaceae</taxon>
        <taxon>Corynebacterium</taxon>
    </lineage>
</organism>
<accession>A0A269PBQ4</accession>
<dbReference type="Proteomes" id="UP000215771">
    <property type="component" value="Unassembled WGS sequence"/>
</dbReference>
<dbReference type="InterPro" id="IPR050832">
    <property type="entry name" value="Bact_Acetyltransf"/>
</dbReference>
<keyword evidence="2" id="KW-0012">Acyltransferase</keyword>
<dbReference type="PANTHER" id="PTHR43877">
    <property type="entry name" value="AMINOALKYLPHOSPHONATE N-ACETYLTRANSFERASE-RELATED-RELATED"/>
    <property type="match status" value="1"/>
</dbReference>
<dbReference type="SUPFAM" id="SSF55729">
    <property type="entry name" value="Acyl-CoA N-acyltransferases (Nat)"/>
    <property type="match status" value="1"/>
</dbReference>
<dbReference type="EMBL" id="NQMQ01000018">
    <property type="protein sequence ID" value="PAJ69133.1"/>
    <property type="molecule type" value="Genomic_DNA"/>
</dbReference>
<feature type="domain" description="N-acetyltransferase" evidence="3">
    <location>
        <begin position="3"/>
        <end position="183"/>
    </location>
</feature>
<evidence type="ECO:0000256" key="1">
    <source>
        <dbReference type="ARBA" id="ARBA00022679"/>
    </source>
</evidence>
<gene>
    <name evidence="4" type="ORF">CIG21_08520</name>
</gene>
<dbReference type="Gene3D" id="3.40.630.30">
    <property type="match status" value="1"/>
</dbReference>
<sequence>MTVDIRPLSNAEFAYLAPQLVDIYLDAMEYPRSIRPERIHVWRGEVTTPGFVAFAAISGEHILGVAYGFLGSRERWWDRQLVRAMRENGGPTDHDRAILRNYFEVAEVHVSPSAQGQGIGAQLLRALLKATPAPHALLSTPEVEQEANAAFRLYRGFGFTDVARGFYYSGDPRPFAILGRTLPLPSDG</sequence>
<reference evidence="4 5" key="1">
    <citation type="submission" date="2017-08" db="EMBL/GenBank/DDBJ databases">
        <authorList>
            <person name="de Groot N.N."/>
        </authorList>
    </citation>
    <scope>NUCLEOTIDE SEQUENCE [LARGE SCALE GENOMIC DNA]</scope>
    <source>
        <strain evidence="4 5">NBT06-6</strain>
    </source>
</reference>
<evidence type="ECO:0000256" key="2">
    <source>
        <dbReference type="ARBA" id="ARBA00023315"/>
    </source>
</evidence>
<dbReference type="CDD" id="cd04301">
    <property type="entry name" value="NAT_SF"/>
    <property type="match status" value="1"/>
</dbReference>
<name>A0A269PBQ4_9CORY</name>
<dbReference type="GO" id="GO:0016747">
    <property type="term" value="F:acyltransferase activity, transferring groups other than amino-acyl groups"/>
    <property type="evidence" value="ECO:0007669"/>
    <property type="project" value="InterPro"/>
</dbReference>
<evidence type="ECO:0000313" key="4">
    <source>
        <dbReference type="EMBL" id="PAJ69133.1"/>
    </source>
</evidence>
<comment type="caution">
    <text evidence="4">The sequence shown here is derived from an EMBL/GenBank/DDBJ whole genome shotgun (WGS) entry which is preliminary data.</text>
</comment>
<dbReference type="InterPro" id="IPR016181">
    <property type="entry name" value="Acyl_CoA_acyltransferase"/>
</dbReference>
<dbReference type="RefSeq" id="WP_095278083.1">
    <property type="nucleotide sequence ID" value="NZ_CP047655.1"/>
</dbReference>
<protein>
    <submittedName>
        <fullName evidence="4">GNAT family N-acetyltransferase</fullName>
    </submittedName>
</protein>
<dbReference type="Pfam" id="PF00583">
    <property type="entry name" value="Acetyltransf_1"/>
    <property type="match status" value="1"/>
</dbReference>
<dbReference type="InterPro" id="IPR000182">
    <property type="entry name" value="GNAT_dom"/>
</dbReference>
<dbReference type="PANTHER" id="PTHR43877:SF2">
    <property type="entry name" value="AMINOALKYLPHOSPHONATE N-ACETYLTRANSFERASE-RELATED"/>
    <property type="match status" value="1"/>
</dbReference>